<protein>
    <recommendedName>
        <fullName evidence="1">Transposase IS116/IS110/IS902 C-terminal domain-containing protein</fullName>
    </recommendedName>
</protein>
<gene>
    <name evidence="2" type="ORF">SDC9_157100</name>
</gene>
<proteinExistence type="predicted"/>
<dbReference type="InterPro" id="IPR047650">
    <property type="entry name" value="Transpos_IS110"/>
</dbReference>
<dbReference type="InterPro" id="IPR003346">
    <property type="entry name" value="Transposase_20"/>
</dbReference>
<comment type="caution">
    <text evidence="2">The sequence shown here is derived from an EMBL/GenBank/DDBJ whole genome shotgun (WGS) entry which is preliminary data.</text>
</comment>
<sequence>MTNKLHAVFNGQGHPDLKKSDLKDPKLRRIHAENLLRDGTALFSAVLLTDMLDFLELQIEAIHEKIHQICLNHPQQALSWLSIPGIGDITAATLIAYIGDGQRFGTASQLRNYIGLIPRKDQSGTVDKQLGITKFGCMPVRRHIMQGAWGIKKFSRDCSLTRYWEELEARRKLGQKAAVAIANKMISIGFALLKTGGLYEMPDGAQYLKRKLKSYKLEALIEHHSAKIDSDKSSIDC</sequence>
<feature type="domain" description="Transposase IS116/IS110/IS902 C-terminal" evidence="1">
    <location>
        <begin position="82"/>
        <end position="155"/>
    </location>
</feature>
<evidence type="ECO:0000259" key="1">
    <source>
        <dbReference type="Pfam" id="PF02371"/>
    </source>
</evidence>
<dbReference type="GO" id="GO:0006313">
    <property type="term" value="P:DNA transposition"/>
    <property type="evidence" value="ECO:0007669"/>
    <property type="project" value="InterPro"/>
</dbReference>
<evidence type="ECO:0000313" key="2">
    <source>
        <dbReference type="EMBL" id="MPN09808.1"/>
    </source>
</evidence>
<dbReference type="Pfam" id="PF02371">
    <property type="entry name" value="Transposase_20"/>
    <property type="match status" value="1"/>
</dbReference>
<dbReference type="PANTHER" id="PTHR33055">
    <property type="entry name" value="TRANSPOSASE FOR INSERTION SEQUENCE ELEMENT IS1111A"/>
    <property type="match status" value="1"/>
</dbReference>
<dbReference type="PANTHER" id="PTHR33055:SF13">
    <property type="entry name" value="TRANSPOSASE"/>
    <property type="match status" value="1"/>
</dbReference>
<dbReference type="EMBL" id="VSSQ01055930">
    <property type="protein sequence ID" value="MPN09808.1"/>
    <property type="molecule type" value="Genomic_DNA"/>
</dbReference>
<name>A0A645F610_9ZZZZ</name>
<dbReference type="GO" id="GO:0003677">
    <property type="term" value="F:DNA binding"/>
    <property type="evidence" value="ECO:0007669"/>
    <property type="project" value="InterPro"/>
</dbReference>
<reference evidence="2" key="1">
    <citation type="submission" date="2019-08" db="EMBL/GenBank/DDBJ databases">
        <authorList>
            <person name="Kucharzyk K."/>
            <person name="Murdoch R.W."/>
            <person name="Higgins S."/>
            <person name="Loffler F."/>
        </authorList>
    </citation>
    <scope>NUCLEOTIDE SEQUENCE</scope>
</reference>
<dbReference type="GO" id="GO:0004803">
    <property type="term" value="F:transposase activity"/>
    <property type="evidence" value="ECO:0007669"/>
    <property type="project" value="InterPro"/>
</dbReference>
<dbReference type="AlphaFoldDB" id="A0A645F610"/>
<accession>A0A645F610</accession>
<organism evidence="2">
    <name type="scientific">bioreactor metagenome</name>
    <dbReference type="NCBI Taxonomy" id="1076179"/>
    <lineage>
        <taxon>unclassified sequences</taxon>
        <taxon>metagenomes</taxon>
        <taxon>ecological metagenomes</taxon>
    </lineage>
</organism>